<dbReference type="OrthoDB" id="9795827at2"/>
<dbReference type="EMBL" id="NMRN01000024">
    <property type="protein sequence ID" value="PAS93045.1"/>
    <property type="molecule type" value="Genomic_DNA"/>
</dbReference>
<organism evidence="3 4">
    <name type="scientific">Candidatus Dactylopiibacterium carminicum</name>
    <dbReference type="NCBI Taxonomy" id="857335"/>
    <lineage>
        <taxon>Bacteria</taxon>
        <taxon>Pseudomonadati</taxon>
        <taxon>Pseudomonadota</taxon>
        <taxon>Betaproteobacteria</taxon>
        <taxon>Rhodocyclales</taxon>
        <taxon>Rhodocyclaceae</taxon>
        <taxon>Candidatus Dactylopiibacterium</taxon>
    </lineage>
</organism>
<dbReference type="InterPro" id="IPR007314">
    <property type="entry name" value="Cofac_haem-bd_dom"/>
</dbReference>
<accession>A0A272ESH7</accession>
<protein>
    <recommendedName>
        <fullName evidence="1">Haem-binding uptake Tiki superfamily ChaN domain-containing protein</fullName>
    </recommendedName>
</protein>
<reference evidence="3 4" key="2">
    <citation type="submission" date="2017-07" db="EMBL/GenBank/DDBJ databases">
        <title>Candidatus Dactylopiibacterium carminicum, a nitrogen-fixing symbiont of the cochineal insect Dactylopius coccus and Dactylopius opuntiae (Hemiptera: Coccoidea: Dactylopiidae).</title>
        <authorList>
            <person name="Vera A."/>
        </authorList>
    </citation>
    <scope>NUCLEOTIDE SEQUENCE [LARGE SCALE GENOMIC DNA]</scope>
    <source>
        <strain evidence="3 4">NFDCM</strain>
    </source>
</reference>
<reference evidence="2 5" key="1">
    <citation type="submission" date="2016-08" db="EMBL/GenBank/DDBJ databases">
        <title>Candidatus Dactylopiibacterium carminicum genome sequence.</title>
        <authorList>
            <person name="Ramirez-Puebla S.T."/>
            <person name="Ormeno-Orrillo E."/>
            <person name="Vera-Ponce De Leon A."/>
            <person name="Luis L."/>
            <person name="Sanchez-Flores A."/>
            <person name="Monica R."/>
            <person name="Martinez-Romero E."/>
        </authorList>
    </citation>
    <scope>NUCLEOTIDE SEQUENCE [LARGE SCALE GENOMIC DNA]</scope>
    <source>
        <strain evidence="2">END1</strain>
    </source>
</reference>
<name>A0A272ESH7_9RHOO</name>
<dbReference type="Proteomes" id="UP000623509">
    <property type="component" value="Unassembled WGS sequence"/>
</dbReference>
<evidence type="ECO:0000313" key="4">
    <source>
        <dbReference type="Proteomes" id="UP000216107"/>
    </source>
</evidence>
<dbReference type="AlphaFoldDB" id="A0A272ESH7"/>
<comment type="caution">
    <text evidence="3">The sequence shown here is derived from an EMBL/GenBank/DDBJ whole genome shotgun (WGS) entry which is preliminary data.</text>
</comment>
<evidence type="ECO:0000259" key="1">
    <source>
        <dbReference type="Pfam" id="PF04187"/>
    </source>
</evidence>
<dbReference type="Proteomes" id="UP000216107">
    <property type="component" value="Unassembled WGS sequence"/>
</dbReference>
<sequence length="249" mass="26916">MEEAVPLTGQRFLLLGEVHDNADGHARRLALLQSLIAAGARPAIAMEQFDREHQAELTQAMQTCADADCVIRRAAPGRQSWHWPYYSPVIELALQYRLPLLAANLSRQDAARIVREGFAAALDAETRQRFGLDASLPQALLQEQAAVIAEGHCHLLPENLLPGMARAQVARDVWMARTLLASPAAQTVLLAGNGHVRHDLGVPCWLGDAASGTLGIGFLEPDTPAAPYDRAETVAARTDRGDPCGALKR</sequence>
<dbReference type="Gene3D" id="3.40.50.11550">
    <property type="match status" value="1"/>
</dbReference>
<evidence type="ECO:0000313" key="2">
    <source>
        <dbReference type="EMBL" id="KAF7599040.1"/>
    </source>
</evidence>
<dbReference type="SUPFAM" id="SSF159501">
    <property type="entry name" value="EreA/ChaN-like"/>
    <property type="match status" value="1"/>
</dbReference>
<evidence type="ECO:0000313" key="5">
    <source>
        <dbReference type="Proteomes" id="UP000623509"/>
    </source>
</evidence>
<evidence type="ECO:0000313" key="3">
    <source>
        <dbReference type="EMBL" id="PAS93045.1"/>
    </source>
</evidence>
<dbReference type="InterPro" id="IPR016773">
    <property type="entry name" value="Fe3_uptake_reg_CjrA_prd"/>
</dbReference>
<dbReference type="PIRSF" id="PIRSF020419">
    <property type="entry name" value="Fe_uptake_reg_CjrA_prd"/>
    <property type="match status" value="1"/>
</dbReference>
<keyword evidence="5" id="KW-1185">Reference proteome</keyword>
<dbReference type="Pfam" id="PF04187">
    <property type="entry name" value="Cofac_haem_bdg"/>
    <property type="match status" value="1"/>
</dbReference>
<feature type="domain" description="Haem-binding uptake Tiki superfamily ChaN" evidence="1">
    <location>
        <begin position="7"/>
        <end position="205"/>
    </location>
</feature>
<gene>
    <name evidence="2" type="ORF">BGI27_10110</name>
    <name evidence="3" type="ORF">CGU29_09195</name>
</gene>
<dbReference type="EMBL" id="MDUX01000030">
    <property type="protein sequence ID" value="KAF7599040.1"/>
    <property type="molecule type" value="Genomic_DNA"/>
</dbReference>
<proteinExistence type="predicted"/>
<dbReference type="CDD" id="cd14727">
    <property type="entry name" value="ChanN-like"/>
    <property type="match status" value="1"/>
</dbReference>